<gene>
    <name evidence="2" type="primary">tnpA_2</name>
    <name evidence="2" type="ORF">AWB79_05049</name>
</gene>
<dbReference type="InterPro" id="IPR014737">
    <property type="entry name" value="Transposase_Tn5-like_C"/>
</dbReference>
<evidence type="ECO:0000313" key="2">
    <source>
        <dbReference type="EMBL" id="SAK79528.1"/>
    </source>
</evidence>
<dbReference type="Pfam" id="PF14706">
    <property type="entry name" value="Tnp_DNA_bind"/>
    <property type="match status" value="1"/>
</dbReference>
<keyword evidence="2" id="KW-0378">Hydrolase</keyword>
<dbReference type="PANTHER" id="PTHR37319">
    <property type="entry name" value="TRANSPOSASE"/>
    <property type="match status" value="1"/>
</dbReference>
<protein>
    <submittedName>
        <fullName evidence="2">Transposase for transposon Tn5</fullName>
        <ecNumber evidence="2">3.1.-.-</ecNumber>
    </submittedName>
</protein>
<evidence type="ECO:0000313" key="3">
    <source>
        <dbReference type="Proteomes" id="UP000054851"/>
    </source>
</evidence>
<dbReference type="Gene3D" id="1.10.740.10">
    <property type="entry name" value="Transferase Inhibitor Protein From Tn5, Chain"/>
    <property type="match status" value="1"/>
</dbReference>
<dbReference type="Proteomes" id="UP000054851">
    <property type="component" value="Unassembled WGS sequence"/>
</dbReference>
<dbReference type="EC" id="3.1.-.-" evidence="2"/>
<dbReference type="AlphaFoldDB" id="A0A158CAY2"/>
<accession>A0A158CAY2</accession>
<name>A0A158CAY2_9BURK</name>
<dbReference type="PANTHER" id="PTHR37319:SF1">
    <property type="entry name" value="TRANSPOSASE TN5 DIMERISATION DOMAIN-CONTAINING PROTEIN"/>
    <property type="match status" value="1"/>
</dbReference>
<reference evidence="2" key="1">
    <citation type="submission" date="2016-01" db="EMBL/GenBank/DDBJ databases">
        <authorList>
            <person name="Peeters C."/>
        </authorList>
    </citation>
    <scope>NUCLEOTIDE SEQUENCE</scope>
    <source>
        <strain evidence="2">LMG 29322</strain>
    </source>
</reference>
<dbReference type="Gene3D" id="1.10.246.40">
    <property type="entry name" value="Tn5 transposase, domain 1"/>
    <property type="match status" value="1"/>
</dbReference>
<dbReference type="GO" id="GO:0016787">
    <property type="term" value="F:hydrolase activity"/>
    <property type="evidence" value="ECO:0007669"/>
    <property type="project" value="UniProtKB-KW"/>
</dbReference>
<dbReference type="Gene3D" id="3.90.350.10">
    <property type="entry name" value="Transposase Inhibitor Protein From Tn5, Chain A, domain 1"/>
    <property type="match status" value="1"/>
</dbReference>
<proteinExistence type="predicted"/>
<dbReference type="SUPFAM" id="SSF53098">
    <property type="entry name" value="Ribonuclease H-like"/>
    <property type="match status" value="1"/>
</dbReference>
<feature type="domain" description="Transposase Tn5-like N-terminal" evidence="1">
    <location>
        <begin position="10"/>
        <end position="68"/>
    </location>
</feature>
<dbReference type="EMBL" id="FCOA02000020">
    <property type="protein sequence ID" value="SAK79528.1"/>
    <property type="molecule type" value="Genomic_DNA"/>
</dbReference>
<keyword evidence="3" id="KW-1185">Reference proteome</keyword>
<dbReference type="InterPro" id="IPR047768">
    <property type="entry name" value="Tn5p-like"/>
</dbReference>
<sequence length="297" mass="33696">MTGAGRVDGEDWINREVTDSSFQDARLRRRFRTLLERLWSGVGQTIPFACQDWANTKGAYRFLPNERVSEQDILGGHFQASAERFRATEGPILVLQDTTSRSGLVGKTELYKQRRYPDLRLTVIHALEAAAPAGRPPIEWKLITDLPVKSRADAIEKLDWYAMRWKIETCHKILKSGCKAEESKLRTADRLANLISVFCILSWRIFWLTMLNRCAAHAPAQLAVTQREVELLDRVVKDTPRMAQAPPLLRSLIKLAQLGGYLARASDPPPGNTVVWRGMRRLIDIQLGYELARDDCG</sequence>
<comment type="caution">
    <text evidence="2">The sequence shown here is derived from an EMBL/GenBank/DDBJ whole genome shotgun (WGS) entry which is preliminary data.</text>
</comment>
<dbReference type="InterPro" id="IPR038215">
    <property type="entry name" value="TN5-like_N_sf"/>
</dbReference>
<dbReference type="STRING" id="1777140.AWB79_05049"/>
<dbReference type="OrthoDB" id="8617434at2"/>
<dbReference type="RefSeq" id="WP_063963536.1">
    <property type="nucleotide sequence ID" value="NZ_FCOA02000020.1"/>
</dbReference>
<organism evidence="2 3">
    <name type="scientific">Caballeronia hypogeia</name>
    <dbReference type="NCBI Taxonomy" id="1777140"/>
    <lineage>
        <taxon>Bacteria</taxon>
        <taxon>Pseudomonadati</taxon>
        <taxon>Pseudomonadota</taxon>
        <taxon>Betaproteobacteria</taxon>
        <taxon>Burkholderiales</taxon>
        <taxon>Burkholderiaceae</taxon>
        <taxon>Caballeronia</taxon>
    </lineage>
</organism>
<dbReference type="InterPro" id="IPR014735">
    <property type="entry name" value="Transposase_Tn5-like_N"/>
</dbReference>
<dbReference type="InterPro" id="IPR012337">
    <property type="entry name" value="RNaseH-like_sf"/>
</dbReference>
<evidence type="ECO:0000259" key="1">
    <source>
        <dbReference type="Pfam" id="PF14706"/>
    </source>
</evidence>